<dbReference type="GO" id="GO:0006749">
    <property type="term" value="P:glutathione metabolic process"/>
    <property type="evidence" value="ECO:0007669"/>
    <property type="project" value="TreeGrafter"/>
</dbReference>
<dbReference type="InterPro" id="IPR043129">
    <property type="entry name" value="ATPase_NBD"/>
</dbReference>
<evidence type="ECO:0000313" key="5">
    <source>
        <dbReference type="Proteomes" id="UP000190092"/>
    </source>
</evidence>
<protein>
    <submittedName>
        <fullName evidence="4">N-methylhydantoinase A</fullName>
    </submittedName>
</protein>
<dbReference type="RefSeq" id="WP_085935390.1">
    <property type="nucleotide sequence ID" value="NZ_FUWJ01000004.1"/>
</dbReference>
<dbReference type="GO" id="GO:0005829">
    <property type="term" value="C:cytosol"/>
    <property type="evidence" value="ECO:0007669"/>
    <property type="project" value="TreeGrafter"/>
</dbReference>
<evidence type="ECO:0000259" key="1">
    <source>
        <dbReference type="Pfam" id="PF01968"/>
    </source>
</evidence>
<feature type="domain" description="Hydantoinase A/oxoprolinase" evidence="1">
    <location>
        <begin position="208"/>
        <end position="496"/>
    </location>
</feature>
<dbReference type="EMBL" id="FUWJ01000004">
    <property type="protein sequence ID" value="SKA12876.1"/>
    <property type="molecule type" value="Genomic_DNA"/>
</dbReference>
<dbReference type="GO" id="GO:0017168">
    <property type="term" value="F:5-oxoprolinase (ATP-hydrolyzing) activity"/>
    <property type="evidence" value="ECO:0007669"/>
    <property type="project" value="TreeGrafter"/>
</dbReference>
<dbReference type="InterPro" id="IPR008040">
    <property type="entry name" value="Hydant_A_N"/>
</dbReference>
<organism evidence="4 5">
    <name type="scientific">Enhydrobacter aerosaccus</name>
    <dbReference type="NCBI Taxonomy" id="225324"/>
    <lineage>
        <taxon>Bacteria</taxon>
        <taxon>Pseudomonadati</taxon>
        <taxon>Pseudomonadota</taxon>
        <taxon>Alphaproteobacteria</taxon>
        <taxon>Hyphomicrobiales</taxon>
        <taxon>Enhydrobacter</taxon>
    </lineage>
</organism>
<evidence type="ECO:0000259" key="2">
    <source>
        <dbReference type="Pfam" id="PF05378"/>
    </source>
</evidence>
<keyword evidence="5" id="KW-1185">Reference proteome</keyword>
<name>A0A1T4RAP3_9HYPH</name>
<dbReference type="OrthoDB" id="9759608at2"/>
<dbReference type="PANTHER" id="PTHR11365:SF23">
    <property type="entry name" value="HYPOTHETICAL 5-OXOPROLINASE (EUROFUNG)-RELATED"/>
    <property type="match status" value="1"/>
</dbReference>
<dbReference type="Pfam" id="PF19278">
    <property type="entry name" value="Hydant_A_C"/>
    <property type="match status" value="1"/>
</dbReference>
<dbReference type="InterPro" id="IPR045079">
    <property type="entry name" value="Oxoprolinase-like"/>
</dbReference>
<evidence type="ECO:0000259" key="3">
    <source>
        <dbReference type="Pfam" id="PF19278"/>
    </source>
</evidence>
<dbReference type="SUPFAM" id="SSF53067">
    <property type="entry name" value="Actin-like ATPase domain"/>
    <property type="match status" value="1"/>
</dbReference>
<dbReference type="Pfam" id="PF01968">
    <property type="entry name" value="Hydantoinase_A"/>
    <property type="match status" value="1"/>
</dbReference>
<sequence>MSSQTKSSHKSAFTVGIDVGGTFTDLLAIDTDSGAVKLAKVPTTVDNQAIGFMAALQSAGLEPAALQAIVHGTTTTTNAVLERKIAKVGLITTKGFRDVLELGRRTRPQPYGLRGTFAPVIEREVRLEVPERMDADGKVLVPLDEAAVAEAAKKLLAAGCEAVVIHFLHSYINSAHERRAAEIVRGLWPNAYVTAGHAILSEYREFERGVTAAVNASVQPVLDRYLSRLRTELAAKGFDRDLLVMQGNGGTISSQLIAEAAVNTVMSGPASGVMAAAYTGRVSGQPNLITYDMGGTSTDVGLIEDAVPQVSGELELEYAMPIHVPMVDVHTIGAGGGSIASVDASGMLRVGPESAGARPGPICYGRGGTEPTITDANLVLGRLNPDRLLGVDHPVTLEQVRGLIEEKVGRRLGLDAEAAAAAILRIANDRMAGAIRLVSLSRGHDPRDFALFAFGGAGPLHASALARELAIPTVLVPVRPGITNALGCVVADLRHDFVRTVNKPLSAIDDALISGIYADQKKEGETTIEREGVPVQELRALHSADMQFQGQSHILSVAVESPDIGVEGLRKAFAAAYFRRFGIELPEIPPVLVNLHTAVIGVRPHIDLGVLAASERAPTLEAARVGERRVWFADGWRQTPIYARDRLPLDAAFEGPAILEQLDCTTVVEPGDKVRQDKLGNLLIAVR</sequence>
<dbReference type="InterPro" id="IPR002821">
    <property type="entry name" value="Hydantoinase_A"/>
</dbReference>
<dbReference type="AlphaFoldDB" id="A0A1T4RAP3"/>
<proteinExistence type="predicted"/>
<dbReference type="Proteomes" id="UP000190092">
    <property type="component" value="Unassembled WGS sequence"/>
</dbReference>
<dbReference type="PANTHER" id="PTHR11365">
    <property type="entry name" value="5-OXOPROLINASE RELATED"/>
    <property type="match status" value="1"/>
</dbReference>
<dbReference type="STRING" id="225324.SAMN02745126_03724"/>
<gene>
    <name evidence="4" type="ORF">SAMN02745126_03724</name>
</gene>
<evidence type="ECO:0000313" key="4">
    <source>
        <dbReference type="EMBL" id="SKA12876.1"/>
    </source>
</evidence>
<dbReference type="Pfam" id="PF05378">
    <property type="entry name" value="Hydant_A_N"/>
    <property type="match status" value="1"/>
</dbReference>
<feature type="domain" description="Acetophenone carboxylase-like C-terminal" evidence="3">
    <location>
        <begin position="514"/>
        <end position="678"/>
    </location>
</feature>
<accession>A0A1T4RAP3</accession>
<feature type="domain" description="Hydantoinase/oxoprolinase N-terminal" evidence="2">
    <location>
        <begin position="15"/>
        <end position="185"/>
    </location>
</feature>
<reference evidence="5" key="1">
    <citation type="submission" date="2017-02" db="EMBL/GenBank/DDBJ databases">
        <authorList>
            <person name="Varghese N."/>
            <person name="Submissions S."/>
        </authorList>
    </citation>
    <scope>NUCLEOTIDE SEQUENCE [LARGE SCALE GENOMIC DNA]</scope>
    <source>
        <strain evidence="5">ATCC 27094</strain>
    </source>
</reference>
<dbReference type="InterPro" id="IPR049517">
    <property type="entry name" value="ACX-like_C"/>
</dbReference>